<keyword evidence="2" id="KW-1185">Reference proteome</keyword>
<reference evidence="1 2" key="1">
    <citation type="submission" date="2020-08" db="EMBL/GenBank/DDBJ databases">
        <title>Sequencing the genomes of 1000 actinobacteria strains.</title>
        <authorList>
            <person name="Klenk H.-P."/>
        </authorList>
    </citation>
    <scope>NUCLEOTIDE SEQUENCE [LARGE SCALE GENOMIC DNA]</scope>
    <source>
        <strain evidence="1 2">DSM 11053</strain>
    </source>
</reference>
<dbReference type="RefSeq" id="WP_183336841.1">
    <property type="nucleotide sequence ID" value="NZ_JACHZG010000001.1"/>
</dbReference>
<accession>A0A7W5JT81</accession>
<evidence type="ECO:0000313" key="2">
    <source>
        <dbReference type="Proteomes" id="UP000565572"/>
    </source>
</evidence>
<evidence type="ECO:0000313" key="1">
    <source>
        <dbReference type="EMBL" id="MBB3325788.1"/>
    </source>
</evidence>
<comment type="caution">
    <text evidence="1">The sequence shown here is derived from an EMBL/GenBank/DDBJ whole genome shotgun (WGS) entry which is preliminary data.</text>
</comment>
<gene>
    <name evidence="1" type="ORF">FHX39_000732</name>
</gene>
<dbReference type="AlphaFoldDB" id="A0A7W5JT81"/>
<organism evidence="1 2">
    <name type="scientific">Microlunatus antarcticus</name>
    <dbReference type="NCBI Taxonomy" id="53388"/>
    <lineage>
        <taxon>Bacteria</taxon>
        <taxon>Bacillati</taxon>
        <taxon>Actinomycetota</taxon>
        <taxon>Actinomycetes</taxon>
        <taxon>Propionibacteriales</taxon>
        <taxon>Propionibacteriaceae</taxon>
        <taxon>Microlunatus</taxon>
    </lineage>
</organism>
<dbReference type="EMBL" id="JACHZG010000001">
    <property type="protein sequence ID" value="MBB3325788.1"/>
    <property type="molecule type" value="Genomic_DNA"/>
</dbReference>
<name>A0A7W5JT81_9ACTN</name>
<proteinExistence type="predicted"/>
<sequence>MTQEPRQELEVQGRVGEPVALPVGTDGATPYAWTLELPEGVEAAGTHDGRLLVRADEPGSHVLIATLADPASPTPMTVLPIRLTVR</sequence>
<protein>
    <submittedName>
        <fullName evidence="1">Uncharacterized protein</fullName>
    </submittedName>
</protein>
<dbReference type="Proteomes" id="UP000565572">
    <property type="component" value="Unassembled WGS sequence"/>
</dbReference>